<keyword evidence="1" id="KW-0812">Transmembrane</keyword>
<dbReference type="EMBL" id="AUXZ01000098">
    <property type="protein sequence ID" value="KZN47691.1"/>
    <property type="molecule type" value="Genomic_DNA"/>
</dbReference>
<evidence type="ECO:0008006" key="4">
    <source>
        <dbReference type="Google" id="ProtNLM"/>
    </source>
</evidence>
<feature type="transmembrane region" description="Helical" evidence="1">
    <location>
        <begin position="165"/>
        <end position="186"/>
    </location>
</feature>
<evidence type="ECO:0000313" key="3">
    <source>
        <dbReference type="Proteomes" id="UP000076503"/>
    </source>
</evidence>
<feature type="transmembrane region" description="Helical" evidence="1">
    <location>
        <begin position="127"/>
        <end position="145"/>
    </location>
</feature>
<dbReference type="AlphaFoldDB" id="A0A167CI97"/>
<protein>
    <recommendedName>
        <fullName evidence="4">Intracellular septation protein A</fullName>
    </recommendedName>
</protein>
<comment type="caution">
    <text evidence="2">The sequence shown here is derived from an EMBL/GenBank/DDBJ whole genome shotgun (WGS) entry which is preliminary data.</text>
</comment>
<dbReference type="OrthoDB" id="6289764at2"/>
<feature type="transmembrane region" description="Helical" evidence="1">
    <location>
        <begin position="56"/>
        <end position="76"/>
    </location>
</feature>
<keyword evidence="1" id="KW-0472">Membrane</keyword>
<accession>A0A167CI97</accession>
<gene>
    <name evidence="2" type="ORF">N476_23090</name>
</gene>
<dbReference type="PATRIC" id="fig|1365251.3.peg.4089"/>
<evidence type="ECO:0000313" key="2">
    <source>
        <dbReference type="EMBL" id="KZN47691.1"/>
    </source>
</evidence>
<feature type="transmembrane region" description="Helical" evidence="1">
    <location>
        <begin position="82"/>
        <end position="106"/>
    </location>
</feature>
<dbReference type="RefSeq" id="WP_063363334.1">
    <property type="nucleotide sequence ID" value="NZ_AUXZ01000098.1"/>
</dbReference>
<dbReference type="Proteomes" id="UP000076503">
    <property type="component" value="Unassembled WGS sequence"/>
</dbReference>
<evidence type="ECO:0000256" key="1">
    <source>
        <dbReference type="SAM" id="Phobius"/>
    </source>
</evidence>
<organism evidence="2 3">
    <name type="scientific">Pseudoalteromonas luteoviolacea H33</name>
    <dbReference type="NCBI Taxonomy" id="1365251"/>
    <lineage>
        <taxon>Bacteria</taxon>
        <taxon>Pseudomonadati</taxon>
        <taxon>Pseudomonadota</taxon>
        <taxon>Gammaproteobacteria</taxon>
        <taxon>Alteromonadales</taxon>
        <taxon>Pseudoalteromonadaceae</taxon>
        <taxon>Pseudoalteromonas</taxon>
    </lineage>
</organism>
<proteinExistence type="predicted"/>
<sequence>MKMVHLILVSVIALIAFYLQIDDPQVVFHVYLPVLAFCFIFGLLQKEPNICHISIMLAVVALTEYSLFSTGLIDLGSPDDDYLIVGTKIFGIQLLINLFAIALFIFRVQISRFFSSSSKIVLTDFDGLFHWLFIVAGIMNVLALIENALRNGLGWLSLTLIYDIYTFVGSAIMALTCGLLLTMLILQAKNKQLT</sequence>
<keyword evidence="1" id="KW-1133">Transmembrane helix</keyword>
<reference evidence="2 3" key="1">
    <citation type="submission" date="2013-07" db="EMBL/GenBank/DDBJ databases">
        <title>Comparative Genomic and Metabolomic Analysis of Twelve Strains of Pseudoalteromonas luteoviolacea.</title>
        <authorList>
            <person name="Vynne N.G."/>
            <person name="Mansson M."/>
            <person name="Gram L."/>
        </authorList>
    </citation>
    <scope>NUCLEOTIDE SEQUENCE [LARGE SCALE GENOMIC DNA]</scope>
    <source>
        <strain evidence="2 3">H33</strain>
    </source>
</reference>
<name>A0A167CI97_9GAMM</name>
<feature type="transmembrane region" description="Helical" evidence="1">
    <location>
        <begin position="26"/>
        <end position="44"/>
    </location>
</feature>